<dbReference type="PANTHER" id="PTHR45619">
    <property type="entry name" value="SERINE/THREONINE-PROTEIN PHOSPHATASE PP2A-RELATED"/>
    <property type="match status" value="1"/>
</dbReference>
<keyword evidence="3" id="KW-0464">Manganese</keyword>
<accession>A0A2N1JGT6</accession>
<dbReference type="OrthoDB" id="1930084at2759"/>
<evidence type="ECO:0000256" key="5">
    <source>
        <dbReference type="RuleBase" id="RU004273"/>
    </source>
</evidence>
<keyword evidence="2 5" id="KW-0378">Hydrolase</keyword>
<evidence type="ECO:0000313" key="8">
    <source>
        <dbReference type="Proteomes" id="UP000232875"/>
    </source>
</evidence>
<dbReference type="Pfam" id="PF00149">
    <property type="entry name" value="Metallophos"/>
    <property type="match status" value="1"/>
</dbReference>
<dbReference type="PROSITE" id="PS00125">
    <property type="entry name" value="SER_THR_PHOSPHATASE"/>
    <property type="match status" value="1"/>
</dbReference>
<feature type="domain" description="Serine/threonine specific protein phosphatases" evidence="6">
    <location>
        <begin position="109"/>
        <end position="114"/>
    </location>
</feature>
<dbReference type="SMART" id="SM00156">
    <property type="entry name" value="PP2Ac"/>
    <property type="match status" value="1"/>
</dbReference>
<keyword evidence="8" id="KW-1185">Reference proteome</keyword>
<sequence>MQTNLDQQLEQLRRCERLSEAQVKDLCAKARDLLVEESNIQRIDSPVTICGDIHGQFHDLLELFRVGGMCPETNYLFLGDFVDRGMYSVETFLLLLTLKVRYPDRITLIRGNHESRQITQVYGFYDECFRKYGNANVWRYCCDVFDYLSLSAVVDGRVFCVHGGLSPNILTLDQIRTIDRNQEVPHDGAMCDLLWSDPDGFLFGDDVVKNFVHNNGLDFIARAHQLILEGYKQMFDAAVVTVWSAPNYCYRCGNIASILQLDDALNQKYATFEAAPHPELGMPVKRPAPDYFL</sequence>
<dbReference type="CDD" id="cd07415">
    <property type="entry name" value="MPP_PP2A_PP4_PP6"/>
    <property type="match status" value="1"/>
</dbReference>
<keyword evidence="1" id="KW-0479">Metal-binding</keyword>
<dbReference type="SUPFAM" id="SSF56300">
    <property type="entry name" value="Metallo-dependent phosphatases"/>
    <property type="match status" value="1"/>
</dbReference>
<dbReference type="AlphaFoldDB" id="A0A2N1JGT6"/>
<comment type="similarity">
    <text evidence="5">Belongs to the PPP phosphatase family.</text>
</comment>
<protein>
    <recommendedName>
        <fullName evidence="5">Serine/threonine-protein phosphatase</fullName>
        <ecNumber evidence="5">3.1.3.16</ecNumber>
    </recommendedName>
</protein>
<evidence type="ECO:0000256" key="1">
    <source>
        <dbReference type="ARBA" id="ARBA00022723"/>
    </source>
</evidence>
<dbReference type="InterPro" id="IPR006186">
    <property type="entry name" value="Ser/Thr-sp_prot-phosphatase"/>
</dbReference>
<dbReference type="STRING" id="2020962.A0A2N1JGT6"/>
<evidence type="ECO:0000256" key="2">
    <source>
        <dbReference type="ARBA" id="ARBA00022801"/>
    </source>
</evidence>
<gene>
    <name evidence="7" type="primary">PPH3</name>
    <name evidence="7" type="ORF">MVES_000030</name>
</gene>
<evidence type="ECO:0000313" key="7">
    <source>
        <dbReference type="EMBL" id="PKI85763.1"/>
    </source>
</evidence>
<comment type="catalytic activity">
    <reaction evidence="4 5">
        <text>O-phospho-L-threonyl-[protein] + H2O = L-threonyl-[protein] + phosphate</text>
        <dbReference type="Rhea" id="RHEA:47004"/>
        <dbReference type="Rhea" id="RHEA-COMP:11060"/>
        <dbReference type="Rhea" id="RHEA-COMP:11605"/>
        <dbReference type="ChEBI" id="CHEBI:15377"/>
        <dbReference type="ChEBI" id="CHEBI:30013"/>
        <dbReference type="ChEBI" id="CHEBI:43474"/>
        <dbReference type="ChEBI" id="CHEBI:61977"/>
        <dbReference type="EC" id="3.1.3.16"/>
    </reaction>
</comment>
<dbReference type="EC" id="3.1.3.16" evidence="5"/>
<proteinExistence type="inferred from homology"/>
<evidence type="ECO:0000256" key="4">
    <source>
        <dbReference type="ARBA" id="ARBA00048336"/>
    </source>
</evidence>
<organism evidence="7 8">
    <name type="scientific">Malassezia vespertilionis</name>
    <dbReference type="NCBI Taxonomy" id="2020962"/>
    <lineage>
        <taxon>Eukaryota</taxon>
        <taxon>Fungi</taxon>
        <taxon>Dikarya</taxon>
        <taxon>Basidiomycota</taxon>
        <taxon>Ustilaginomycotina</taxon>
        <taxon>Malasseziomycetes</taxon>
        <taxon>Malasseziales</taxon>
        <taxon>Malasseziaceae</taxon>
        <taxon>Malassezia</taxon>
    </lineage>
</organism>
<dbReference type="InterPro" id="IPR004843">
    <property type="entry name" value="Calcineurin-like_PHP"/>
</dbReference>
<dbReference type="InterPro" id="IPR029052">
    <property type="entry name" value="Metallo-depent_PP-like"/>
</dbReference>
<dbReference type="Gene3D" id="3.60.21.10">
    <property type="match status" value="1"/>
</dbReference>
<dbReference type="GO" id="GO:0004722">
    <property type="term" value="F:protein serine/threonine phosphatase activity"/>
    <property type="evidence" value="ECO:0007669"/>
    <property type="project" value="UniProtKB-EC"/>
</dbReference>
<dbReference type="Proteomes" id="UP000232875">
    <property type="component" value="Unassembled WGS sequence"/>
</dbReference>
<dbReference type="InterPro" id="IPR047129">
    <property type="entry name" value="PPA2-like"/>
</dbReference>
<dbReference type="GO" id="GO:0046872">
    <property type="term" value="F:metal ion binding"/>
    <property type="evidence" value="ECO:0007669"/>
    <property type="project" value="UniProtKB-KW"/>
</dbReference>
<evidence type="ECO:0000259" key="6">
    <source>
        <dbReference type="PROSITE" id="PS00125"/>
    </source>
</evidence>
<evidence type="ECO:0000256" key="3">
    <source>
        <dbReference type="ARBA" id="ARBA00023211"/>
    </source>
</evidence>
<name>A0A2N1JGT6_9BASI</name>
<dbReference type="PRINTS" id="PR00114">
    <property type="entry name" value="STPHPHTASE"/>
</dbReference>
<dbReference type="EMBL" id="KZ454987">
    <property type="protein sequence ID" value="PKI85763.1"/>
    <property type="molecule type" value="Genomic_DNA"/>
</dbReference>
<reference evidence="7 8" key="1">
    <citation type="submission" date="2017-10" db="EMBL/GenBank/DDBJ databases">
        <title>A novel species of cold-tolerant Malassezia isolated from bats.</title>
        <authorList>
            <person name="Lorch J.M."/>
            <person name="Palmer J.M."/>
            <person name="Vanderwolf K.J."/>
            <person name="Schmidt K.Z."/>
            <person name="Verant M.L."/>
            <person name="Weller T.J."/>
            <person name="Blehert D.S."/>
        </authorList>
    </citation>
    <scope>NUCLEOTIDE SEQUENCE [LARGE SCALE GENOMIC DNA]</scope>
    <source>
        <strain evidence="7 8">NWHC:44797-103</strain>
    </source>
</reference>